<evidence type="ECO:0000256" key="5">
    <source>
        <dbReference type="ARBA" id="ARBA00023268"/>
    </source>
</evidence>
<evidence type="ECO:0000313" key="11">
    <source>
        <dbReference type="Proteomes" id="UP000653644"/>
    </source>
</evidence>
<keyword evidence="3" id="KW-0808">Transferase</keyword>
<comment type="caution">
    <text evidence="10">The sequence shown here is derived from an EMBL/GenBank/DDBJ whole genome shotgun (WGS) entry which is preliminary data.</text>
</comment>
<keyword evidence="5" id="KW-0511">Multifunctional enzyme</keyword>
<dbReference type="InterPro" id="IPR014030">
    <property type="entry name" value="Ketoacyl_synth_N"/>
</dbReference>
<dbReference type="InterPro" id="IPR016036">
    <property type="entry name" value="Malonyl_transacylase_ACP-bd"/>
</dbReference>
<gene>
    <name evidence="10" type="ORF">GCM10010345_43010</name>
</gene>
<dbReference type="SUPFAM" id="SSF47336">
    <property type="entry name" value="ACP-like"/>
    <property type="match status" value="1"/>
</dbReference>
<dbReference type="SUPFAM" id="SSF53901">
    <property type="entry name" value="Thiolase-like"/>
    <property type="match status" value="1"/>
</dbReference>
<dbReference type="Pfam" id="PF22621">
    <property type="entry name" value="CurL-like_PKS_C"/>
    <property type="match status" value="1"/>
</dbReference>
<dbReference type="Gene3D" id="3.30.70.3290">
    <property type="match status" value="1"/>
</dbReference>
<dbReference type="SUPFAM" id="SSF55048">
    <property type="entry name" value="Probable ACP-binding domain of malonyl-CoA ACP transacylase"/>
    <property type="match status" value="1"/>
</dbReference>
<evidence type="ECO:0000256" key="6">
    <source>
        <dbReference type="ARBA" id="ARBA00023315"/>
    </source>
</evidence>
<feature type="compositionally biased region" description="Polar residues" evidence="7">
    <location>
        <begin position="9"/>
        <end position="21"/>
    </location>
</feature>
<dbReference type="InterPro" id="IPR001227">
    <property type="entry name" value="Ac_transferase_dom_sf"/>
</dbReference>
<dbReference type="Proteomes" id="UP000653644">
    <property type="component" value="Unassembled WGS sequence"/>
</dbReference>
<dbReference type="SMART" id="SM01294">
    <property type="entry name" value="PKS_PP_betabranch"/>
    <property type="match status" value="1"/>
</dbReference>
<dbReference type="Pfam" id="PF00550">
    <property type="entry name" value="PP-binding"/>
    <property type="match status" value="1"/>
</dbReference>
<evidence type="ECO:0008006" key="12">
    <source>
        <dbReference type="Google" id="ProtNLM"/>
    </source>
</evidence>
<dbReference type="PANTHER" id="PTHR43775:SF51">
    <property type="entry name" value="INACTIVE PHENOLPHTHIOCEROL SYNTHESIS POLYKETIDE SYNTHASE TYPE I PKS1-RELATED"/>
    <property type="match status" value="1"/>
</dbReference>
<feature type="region of interest" description="Disordered" evidence="7">
    <location>
        <begin position="1"/>
        <end position="22"/>
    </location>
</feature>
<dbReference type="CDD" id="cd00833">
    <property type="entry name" value="PKS"/>
    <property type="match status" value="1"/>
</dbReference>
<dbReference type="InterPro" id="IPR014043">
    <property type="entry name" value="Acyl_transferase_dom"/>
</dbReference>
<dbReference type="InterPro" id="IPR016035">
    <property type="entry name" value="Acyl_Trfase/lysoPLipase"/>
</dbReference>
<keyword evidence="4" id="KW-0045">Antibiotic biosynthesis</keyword>
<dbReference type="PROSITE" id="PS00012">
    <property type="entry name" value="PHOSPHOPANTETHEINE"/>
    <property type="match status" value="1"/>
</dbReference>
<dbReference type="PANTHER" id="PTHR43775">
    <property type="entry name" value="FATTY ACID SYNTHASE"/>
    <property type="match status" value="1"/>
</dbReference>
<dbReference type="InterPro" id="IPR020806">
    <property type="entry name" value="PKS_PP-bd"/>
</dbReference>
<evidence type="ECO:0000256" key="2">
    <source>
        <dbReference type="ARBA" id="ARBA00022553"/>
    </source>
</evidence>
<dbReference type="InterPro" id="IPR036736">
    <property type="entry name" value="ACP-like_sf"/>
</dbReference>
<dbReference type="InterPro" id="IPR014031">
    <property type="entry name" value="Ketoacyl_synth_C"/>
</dbReference>
<sequence>MDTVKPMSVQGSGAAQNQAGDPQQAELVRRLLLEKYEPIALVGAGVRLPGGSNSLDELTEFLREGGTATVPVPSDRWDNEELSKLGQPVPQAGGFLDAIDLFDARFFNISPKGAAWIDPQQRLLMETAWEALESANIDPATLRHGNGGVYIGASNIDYAMELDGIAMRDLDGSVAPGVTHAGLCGRLSYFLGWRGPSITIDTACSASLVALHYAVEGLRRRECDIALCGGVNVIHHPRTNVLFADLEALSPDGRCKTFDDSADGYGRAEGCGVLVLKRMSDAKRDGDRVLALIRGTAVGQDGESAGLYVPNGSAQEHVMRRALAAAALEPGHIQFVEAHGTGTPLGDPIELGAISEVFRDSHTPTAPVVVSSHKANIGHMEPAAGVGGVLKTVAQLRDGSYFPQANFDTPSSRIPWTAYPVDVPTSNRPWQAGTRRALVNSFGFTGTIAAAVVEQAPPSAEPGPRPGDGDRHVFTLSAKSAASLRHQLDRYQKLLDQRPDLDVGDICYTANVGRAHFAHRVSGVVRDREDLTALLADRLVRLSGEQGDAGDISRKVAFLFAGQGAQYAGMGAGLYRRYARFREQVDEIDALFEPYLGQSLKAIMLGDDGDPQEINRTRWAQPTLFMLEYALAQLWLSWGVRPSVMIGHSIGEVVAAAVAGLFSLPDAVRLVAARARLMDSVSAPGGMLAVRVAADEVAPLLEAHPDLAIAARNAPTQCVLSGARASLDALKDELVRRKVHVTELSVSHAFHSPLMEEITEAFAAELADIEFHEPQLSFVSNVTGEMARWRQVSRPEYWVRHITAPVDFLGGMRTVERRGNHAFIEIGPARTLTALAKRSAKAAEHQVWLPSLRKGAEDDEALLHAVAGLYEVGLSFGWRDFHGPATDRRKVDLPTYAFDRRRYWLPTDRHRHLADSEPSPQAVPDVPAPRTASVTPQDLAGLTSEEREAALVVLVREHLAITLGFAHATEVPATAAFSELGMDSLAAVELRDGLQSALSITLPVSAVFDHPTPRLLAAFLGERFDGGGAES</sequence>
<dbReference type="SUPFAM" id="SSF52151">
    <property type="entry name" value="FabD/lysophospholipase-like"/>
    <property type="match status" value="1"/>
</dbReference>
<feature type="region of interest" description="Disordered" evidence="7">
    <location>
        <begin position="913"/>
        <end position="940"/>
    </location>
</feature>
<evidence type="ECO:0000313" key="10">
    <source>
        <dbReference type="EMBL" id="GHA33868.1"/>
    </source>
</evidence>
<feature type="domain" description="Ketosynthase family 3 (KS3)" evidence="9">
    <location>
        <begin position="36"/>
        <end position="455"/>
    </location>
</feature>
<dbReference type="PROSITE" id="PS00606">
    <property type="entry name" value="KS3_1"/>
    <property type="match status" value="1"/>
</dbReference>
<name>A0ABQ3CR53_9ACTN</name>
<keyword evidence="1" id="KW-0596">Phosphopantetheine</keyword>
<evidence type="ECO:0000256" key="7">
    <source>
        <dbReference type="SAM" id="MobiDB-lite"/>
    </source>
</evidence>
<dbReference type="PROSITE" id="PS52004">
    <property type="entry name" value="KS3_2"/>
    <property type="match status" value="1"/>
</dbReference>
<evidence type="ECO:0000259" key="9">
    <source>
        <dbReference type="PROSITE" id="PS52004"/>
    </source>
</evidence>
<dbReference type="Pfam" id="PF00109">
    <property type="entry name" value="ketoacyl-synt"/>
    <property type="match status" value="1"/>
</dbReference>
<evidence type="ECO:0000256" key="3">
    <source>
        <dbReference type="ARBA" id="ARBA00022679"/>
    </source>
</evidence>
<dbReference type="PROSITE" id="PS50075">
    <property type="entry name" value="CARRIER"/>
    <property type="match status" value="1"/>
</dbReference>
<evidence type="ECO:0000259" key="8">
    <source>
        <dbReference type="PROSITE" id="PS50075"/>
    </source>
</evidence>
<protein>
    <recommendedName>
        <fullName evidence="12">Carrier domain-containing protein</fullName>
    </recommendedName>
</protein>
<evidence type="ECO:0000256" key="4">
    <source>
        <dbReference type="ARBA" id="ARBA00023194"/>
    </source>
</evidence>
<keyword evidence="11" id="KW-1185">Reference proteome</keyword>
<keyword evidence="2" id="KW-0597">Phosphoprotein</keyword>
<dbReference type="Gene3D" id="3.40.47.10">
    <property type="match status" value="1"/>
</dbReference>
<dbReference type="Pfam" id="PF00698">
    <property type="entry name" value="Acyl_transf_1"/>
    <property type="match status" value="1"/>
</dbReference>
<dbReference type="SMART" id="SM00823">
    <property type="entry name" value="PKS_PP"/>
    <property type="match status" value="1"/>
</dbReference>
<dbReference type="InterPro" id="IPR016039">
    <property type="entry name" value="Thiolase-like"/>
</dbReference>
<feature type="domain" description="Carrier" evidence="8">
    <location>
        <begin position="942"/>
        <end position="1024"/>
    </location>
</feature>
<dbReference type="InterPro" id="IPR009081">
    <property type="entry name" value="PP-bd_ACP"/>
</dbReference>
<dbReference type="Pfam" id="PF02801">
    <property type="entry name" value="Ketoacyl-synt_C"/>
    <property type="match status" value="1"/>
</dbReference>
<accession>A0ABQ3CR53</accession>
<dbReference type="SMART" id="SM00825">
    <property type="entry name" value="PKS_KS"/>
    <property type="match status" value="1"/>
</dbReference>
<dbReference type="InterPro" id="IPR018201">
    <property type="entry name" value="Ketoacyl_synth_AS"/>
</dbReference>
<dbReference type="SMART" id="SM00827">
    <property type="entry name" value="PKS_AT"/>
    <property type="match status" value="1"/>
</dbReference>
<dbReference type="Gene3D" id="1.10.1200.10">
    <property type="entry name" value="ACP-like"/>
    <property type="match status" value="1"/>
</dbReference>
<dbReference type="InterPro" id="IPR006162">
    <property type="entry name" value="Ppantetheine_attach_site"/>
</dbReference>
<dbReference type="InterPro" id="IPR050091">
    <property type="entry name" value="PKS_NRPS_Biosynth_Enz"/>
</dbReference>
<dbReference type="Gene3D" id="3.40.366.10">
    <property type="entry name" value="Malonyl-Coenzyme A Acyl Carrier Protein, domain 2"/>
    <property type="match status" value="1"/>
</dbReference>
<evidence type="ECO:0000256" key="1">
    <source>
        <dbReference type="ARBA" id="ARBA00022450"/>
    </source>
</evidence>
<proteinExistence type="predicted"/>
<organism evidence="10 11">
    <name type="scientific">Streptomyces canarius</name>
    <dbReference type="NCBI Taxonomy" id="285453"/>
    <lineage>
        <taxon>Bacteria</taxon>
        <taxon>Bacillati</taxon>
        <taxon>Actinomycetota</taxon>
        <taxon>Actinomycetes</taxon>
        <taxon>Kitasatosporales</taxon>
        <taxon>Streptomycetaceae</taxon>
        <taxon>Streptomyces</taxon>
    </lineage>
</organism>
<dbReference type="InterPro" id="IPR020841">
    <property type="entry name" value="PKS_Beta-ketoAc_synthase_dom"/>
</dbReference>
<keyword evidence="6" id="KW-0012">Acyltransferase</keyword>
<reference evidence="11" key="1">
    <citation type="journal article" date="2019" name="Int. J. Syst. Evol. Microbiol.">
        <title>The Global Catalogue of Microorganisms (GCM) 10K type strain sequencing project: providing services to taxonomists for standard genome sequencing and annotation.</title>
        <authorList>
            <consortium name="The Broad Institute Genomics Platform"/>
            <consortium name="The Broad Institute Genome Sequencing Center for Infectious Disease"/>
            <person name="Wu L."/>
            <person name="Ma J."/>
        </authorList>
    </citation>
    <scope>NUCLEOTIDE SEQUENCE [LARGE SCALE GENOMIC DNA]</scope>
    <source>
        <strain evidence="11">JCM 4733</strain>
    </source>
</reference>
<dbReference type="EMBL" id="BMVN01000014">
    <property type="protein sequence ID" value="GHA33868.1"/>
    <property type="molecule type" value="Genomic_DNA"/>
</dbReference>